<evidence type="ECO:0000256" key="2">
    <source>
        <dbReference type="ARBA" id="ARBA00022741"/>
    </source>
</evidence>
<evidence type="ECO:0000256" key="1">
    <source>
        <dbReference type="ARBA" id="ARBA00022598"/>
    </source>
</evidence>
<organism evidence="4 5">
    <name type="scientific">Lentzea roselyniae</name>
    <dbReference type="NCBI Taxonomy" id="531940"/>
    <lineage>
        <taxon>Bacteria</taxon>
        <taxon>Bacillati</taxon>
        <taxon>Actinomycetota</taxon>
        <taxon>Actinomycetes</taxon>
        <taxon>Pseudonocardiales</taxon>
        <taxon>Pseudonocardiaceae</taxon>
        <taxon>Lentzea</taxon>
    </lineage>
</organism>
<dbReference type="PANTHER" id="PTHR43585:SF2">
    <property type="entry name" value="ATP-GRASP ENZYME FSQD"/>
    <property type="match status" value="1"/>
</dbReference>
<comment type="caution">
    <text evidence="4">The sequence shown here is derived from an EMBL/GenBank/DDBJ whole genome shotgun (WGS) entry which is preliminary data.</text>
</comment>
<dbReference type="PANTHER" id="PTHR43585">
    <property type="entry name" value="FUMIPYRROLE BIOSYNTHESIS PROTEIN C"/>
    <property type="match status" value="1"/>
</dbReference>
<dbReference type="EMBL" id="BAABBE010000072">
    <property type="protein sequence ID" value="GAA3688782.1"/>
    <property type="molecule type" value="Genomic_DNA"/>
</dbReference>
<dbReference type="Proteomes" id="UP001500711">
    <property type="component" value="Unassembled WGS sequence"/>
</dbReference>
<evidence type="ECO:0000313" key="4">
    <source>
        <dbReference type="EMBL" id="GAA3688782.1"/>
    </source>
</evidence>
<gene>
    <name evidence="4" type="ORF">GCM10022267_89450</name>
</gene>
<dbReference type="InterPro" id="IPR052032">
    <property type="entry name" value="ATP-dep_AA_Ligase"/>
</dbReference>
<sequence length="273" mass="29252">MRLGSQVGMNELYASGTDGDLLVEEIFTGTTEGWYDEPGHGDHVSVEGIVAHGVYHPPCLTAKLPVVAPFTEVASTLPGTRPEALQRRIEDVSRAAVDALNLDTCGTHTEIRLDPGGTVTLIETGARSGGLLLTRQIDEVHSIDPIAMLVDEQLGREVGCPSRMLTTADRAAASVGVIPTNAAVIPWPTRSPRRPDLVNWARIVSPGTRVEEIKAFSMPVGEPVPSYDPSGGSRNWLGLFVVHAPDAHQLHRDCHAVLDNLEAELGRSLGQRG</sequence>
<dbReference type="SUPFAM" id="SSF56059">
    <property type="entry name" value="Glutathione synthetase ATP-binding domain-like"/>
    <property type="match status" value="1"/>
</dbReference>
<dbReference type="Gene3D" id="3.30.470.20">
    <property type="entry name" value="ATP-grasp fold, B domain"/>
    <property type="match status" value="1"/>
</dbReference>
<keyword evidence="1" id="KW-0436">Ligase</keyword>
<keyword evidence="5" id="KW-1185">Reference proteome</keyword>
<name>A0ABP7CEG4_9PSEU</name>
<reference evidence="5" key="1">
    <citation type="journal article" date="2019" name="Int. J. Syst. Evol. Microbiol.">
        <title>The Global Catalogue of Microorganisms (GCM) 10K type strain sequencing project: providing services to taxonomists for standard genome sequencing and annotation.</title>
        <authorList>
            <consortium name="The Broad Institute Genomics Platform"/>
            <consortium name="The Broad Institute Genome Sequencing Center for Infectious Disease"/>
            <person name="Wu L."/>
            <person name="Ma J."/>
        </authorList>
    </citation>
    <scope>NUCLEOTIDE SEQUENCE [LARGE SCALE GENOMIC DNA]</scope>
    <source>
        <strain evidence="5">JCM 17494</strain>
    </source>
</reference>
<evidence type="ECO:0000313" key="5">
    <source>
        <dbReference type="Proteomes" id="UP001500711"/>
    </source>
</evidence>
<keyword evidence="3" id="KW-0067">ATP-binding</keyword>
<evidence type="ECO:0008006" key="6">
    <source>
        <dbReference type="Google" id="ProtNLM"/>
    </source>
</evidence>
<protein>
    <recommendedName>
        <fullName evidence="6">ATP-grasp domain-containing protein</fullName>
    </recommendedName>
</protein>
<accession>A0ABP7CEG4</accession>
<keyword evidence="2" id="KW-0547">Nucleotide-binding</keyword>
<evidence type="ECO:0000256" key="3">
    <source>
        <dbReference type="ARBA" id="ARBA00022840"/>
    </source>
</evidence>
<proteinExistence type="predicted"/>